<feature type="region of interest" description="Disordered" evidence="4">
    <location>
        <begin position="1"/>
        <end position="20"/>
    </location>
</feature>
<dbReference type="Pfam" id="PF04278">
    <property type="entry name" value="Tic22"/>
    <property type="match status" value="1"/>
</dbReference>
<dbReference type="InterPro" id="IPR007378">
    <property type="entry name" value="Tic22-like"/>
</dbReference>
<organism evidence="5 6">
    <name type="scientific">Apostasia shenzhenica</name>
    <dbReference type="NCBI Taxonomy" id="1088818"/>
    <lineage>
        <taxon>Eukaryota</taxon>
        <taxon>Viridiplantae</taxon>
        <taxon>Streptophyta</taxon>
        <taxon>Embryophyta</taxon>
        <taxon>Tracheophyta</taxon>
        <taxon>Spermatophyta</taxon>
        <taxon>Magnoliopsida</taxon>
        <taxon>Liliopsida</taxon>
        <taxon>Asparagales</taxon>
        <taxon>Orchidaceae</taxon>
        <taxon>Apostasioideae</taxon>
        <taxon>Apostasia</taxon>
    </lineage>
</organism>
<feature type="region of interest" description="Disordered" evidence="4">
    <location>
        <begin position="45"/>
        <end position="69"/>
    </location>
</feature>
<proteinExistence type="predicted"/>
<feature type="region of interest" description="Disordered" evidence="4">
    <location>
        <begin position="89"/>
        <end position="118"/>
    </location>
</feature>
<dbReference type="PANTHER" id="PTHR35138">
    <property type="entry name" value="OS01G0225300 PROTEIN"/>
    <property type="match status" value="1"/>
</dbReference>
<dbReference type="STRING" id="1088818.A0A2I0BA97"/>
<feature type="compositionally biased region" description="Low complexity" evidence="4">
    <location>
        <begin position="1"/>
        <end position="14"/>
    </location>
</feature>
<evidence type="ECO:0000256" key="4">
    <source>
        <dbReference type="SAM" id="MobiDB-lite"/>
    </source>
</evidence>
<evidence type="ECO:0000313" key="6">
    <source>
        <dbReference type="Proteomes" id="UP000236161"/>
    </source>
</evidence>
<reference evidence="5 6" key="1">
    <citation type="journal article" date="2017" name="Nature">
        <title>The Apostasia genome and the evolution of orchids.</title>
        <authorList>
            <person name="Zhang G.Q."/>
            <person name="Liu K.W."/>
            <person name="Li Z."/>
            <person name="Lohaus R."/>
            <person name="Hsiao Y.Y."/>
            <person name="Niu S.C."/>
            <person name="Wang J.Y."/>
            <person name="Lin Y.C."/>
            <person name="Xu Q."/>
            <person name="Chen L.J."/>
            <person name="Yoshida K."/>
            <person name="Fujiwara S."/>
            <person name="Wang Z.W."/>
            <person name="Zhang Y.Q."/>
            <person name="Mitsuda N."/>
            <person name="Wang M."/>
            <person name="Liu G.H."/>
            <person name="Pecoraro L."/>
            <person name="Huang H.X."/>
            <person name="Xiao X.J."/>
            <person name="Lin M."/>
            <person name="Wu X.Y."/>
            <person name="Wu W.L."/>
            <person name="Chen Y.Y."/>
            <person name="Chang S.B."/>
            <person name="Sakamoto S."/>
            <person name="Ohme-Takagi M."/>
            <person name="Yagi M."/>
            <person name="Zeng S.J."/>
            <person name="Shen C.Y."/>
            <person name="Yeh C.M."/>
            <person name="Luo Y.B."/>
            <person name="Tsai W.C."/>
            <person name="Van de Peer Y."/>
            <person name="Liu Z.J."/>
        </authorList>
    </citation>
    <scope>NUCLEOTIDE SEQUENCE [LARGE SCALE GENOMIC DNA]</scope>
    <source>
        <strain evidence="6">cv. Shenzhen</strain>
        <tissue evidence="5">Stem</tissue>
    </source>
</reference>
<feature type="compositionally biased region" description="Low complexity" evidence="4">
    <location>
        <begin position="89"/>
        <end position="100"/>
    </location>
</feature>
<dbReference type="GO" id="GO:0015031">
    <property type="term" value="P:protein transport"/>
    <property type="evidence" value="ECO:0007669"/>
    <property type="project" value="InterPro"/>
</dbReference>
<evidence type="ECO:0008006" key="7">
    <source>
        <dbReference type="Google" id="ProtNLM"/>
    </source>
</evidence>
<evidence type="ECO:0000256" key="3">
    <source>
        <dbReference type="ARBA" id="ARBA00022640"/>
    </source>
</evidence>
<sequence>MASAVSPSTSSSSTERNPNPLLHSAARCVHSLTASILSQIPFSPIGPTRDTYNSRSKQQRRPPSTVTVPFLLPSSSSSYSGSWIEGQASPSSTIRSFSSSVRVDGHGSSGKERGDRGGPAFVGQVFSMLDPSGIGLMAVTTHFNIPFIRKMYGAFPAETPLWLKRIFSRLTEEDQNGPVFRFFMDLSDAVTYVRRLNVPNGKVGACRLDIAYEHFKEKPHMFRFVPNKKQVKAANKLLRTTAMKGGRTKVHGVPVFTAENLNIAIASTDGIKWYTPYFFDKNLLDNILEASVDQHFHALIQNRRMQRRHDVVDGGLTSEMIEENIDNLFEPPEVQELMDEMGHQGIPLSVISKAAEIQVLDVVDRALLGNKWLRKATGIQPKLPYLVDSFEERTAACFQPAPALSSSAANPKEHEKLHSYTSNGDSDNSSLRDHVQSVNQRNCQFPFGNWFSNRWSNFLGTHHRSETHIKSNSRIMEPDENGINGAQSNPLLPKITMVGISMGEGGHSNRASVKKTMEDLTKELEQANQTSGGPSKDKDPLFVANVGGYSSITRISSA</sequence>
<feature type="compositionally biased region" description="Basic and acidic residues" evidence="4">
    <location>
        <begin position="103"/>
        <end position="116"/>
    </location>
</feature>
<dbReference type="PANTHER" id="PTHR35138:SF1">
    <property type="entry name" value="MYB-LIKE DOMAIN-CONTAINING PROTEIN"/>
    <property type="match status" value="1"/>
</dbReference>
<protein>
    <recommendedName>
        <fullName evidence="7">Tic22-like family protein</fullName>
    </recommendedName>
</protein>
<evidence type="ECO:0000256" key="2">
    <source>
        <dbReference type="ARBA" id="ARBA00022528"/>
    </source>
</evidence>
<keyword evidence="2" id="KW-0150">Chloroplast</keyword>
<evidence type="ECO:0000256" key="1">
    <source>
        <dbReference type="ARBA" id="ARBA00004229"/>
    </source>
</evidence>
<feature type="compositionally biased region" description="Polar residues" evidence="4">
    <location>
        <begin position="419"/>
        <end position="429"/>
    </location>
</feature>
<dbReference type="EMBL" id="KZ451902">
    <property type="protein sequence ID" value="PKA64728.1"/>
    <property type="molecule type" value="Genomic_DNA"/>
</dbReference>
<gene>
    <name evidence="5" type="ORF">AXF42_Ash020352</name>
</gene>
<feature type="compositionally biased region" description="Polar residues" evidence="4">
    <location>
        <begin position="50"/>
        <end position="67"/>
    </location>
</feature>
<accession>A0A2I0BA97</accession>
<dbReference type="GO" id="GO:0009507">
    <property type="term" value="C:chloroplast"/>
    <property type="evidence" value="ECO:0007669"/>
    <property type="project" value="UniProtKB-SubCell"/>
</dbReference>
<name>A0A2I0BA97_9ASPA</name>
<feature type="region of interest" description="Disordered" evidence="4">
    <location>
        <begin position="403"/>
        <end position="435"/>
    </location>
</feature>
<keyword evidence="6" id="KW-1185">Reference proteome</keyword>
<dbReference type="Proteomes" id="UP000236161">
    <property type="component" value="Unassembled WGS sequence"/>
</dbReference>
<comment type="subcellular location">
    <subcellularLocation>
        <location evidence="1">Plastid</location>
        <location evidence="1">Chloroplast</location>
    </subcellularLocation>
</comment>
<dbReference type="OrthoDB" id="1926316at2759"/>
<keyword evidence="3" id="KW-0934">Plastid</keyword>
<evidence type="ECO:0000313" key="5">
    <source>
        <dbReference type="EMBL" id="PKA64728.1"/>
    </source>
</evidence>
<dbReference type="AlphaFoldDB" id="A0A2I0BA97"/>